<protein>
    <submittedName>
        <fullName evidence="1">Uncharacterized protein</fullName>
    </submittedName>
</protein>
<dbReference type="AlphaFoldDB" id="A0A8H9K556"/>
<reference evidence="1" key="2">
    <citation type="submission" date="2019-01" db="EMBL/GenBank/DDBJ databases">
        <authorList>
            <consortium name="NCBI Pathogen Detection Project"/>
        </authorList>
    </citation>
    <scope>NUCLEOTIDE SEQUENCE</scope>
    <source>
        <strain evidence="1">BCW_3452</strain>
    </source>
</reference>
<gene>
    <name evidence="1" type="ORF">I7730_00585</name>
</gene>
<reference evidence="1" key="1">
    <citation type="journal article" date="2018" name="Genome Biol.">
        <title>SKESA: strategic k-mer extension for scrupulous assemblies.</title>
        <authorList>
            <person name="Souvorov A."/>
            <person name="Agarwala R."/>
            <person name="Lipman D.J."/>
        </authorList>
    </citation>
    <scope>NUCLEOTIDE SEQUENCE</scope>
    <source>
        <strain evidence="1">BCW_3452</strain>
    </source>
</reference>
<dbReference type="EMBL" id="DACRBY010000001">
    <property type="protein sequence ID" value="HAS8538295.1"/>
    <property type="molecule type" value="Genomic_DNA"/>
</dbReference>
<comment type="caution">
    <text evidence="1">The sequence shown here is derived from an EMBL/GenBank/DDBJ whole genome shotgun (WGS) entry which is preliminary data.</text>
</comment>
<sequence length="592" mass="66101">MLINQRRAQIANRIINENMSVLTAILEGVDLPLKNPPAKKEASSDDTIIALKLLQTPFENVSLKAVSSDWADIDGIDSKLLQDILSTNHPVAKCVQRFDARQYRKVPLEERQRLASDLVEFLKSTLMPEAIREPNMGMAHSILARIVSTGAGGVEAMVGQYQFHNDICPTKLSWMLYDRTGGMNPKRAIQFYVKDYLTIVKKYPWVFTPQITHRPKPNEEQKRLAFSLVGRGLTVHVAEDISMSELADGSLIETEFNYTTKELLSSWGLSSWNELIEGSDLLESLKAAGIKVLVNSGNLKTLLDIKTKNVYLAQSGGVDPEFLSKIASGEWTPENVQALKRLSWVAENYSAVNGMKHRDAQALYRVKSNLLRAAIQSGQASVKSMVTIPNEGLIPLDMSRVCINTLVAAFKSELHKKKHSELDVFGLSVKKAVCGIANSVPRDDWHKEISVIIESFCNEMADGGTLTPFYFLWRLCTPKSRIKHILPTYGKTLTSLVKSKRELYRLTDAGYFNLYEIETHGEIFYVPVSVLPSASVDGSIPIRDKLECENFRVVDKIENPNLQEMLKELCAEGAFSALTSGLFSTQVAETKK</sequence>
<evidence type="ECO:0000313" key="1">
    <source>
        <dbReference type="EMBL" id="HAS8538295.1"/>
    </source>
</evidence>
<dbReference type="Proteomes" id="UP000863257">
    <property type="component" value="Unassembled WGS sequence"/>
</dbReference>
<proteinExistence type="predicted"/>
<name>A0A8H9K556_VIBVL</name>
<accession>A0A8H9K556</accession>
<organism evidence="1">
    <name type="scientific">Vibrio vulnificus</name>
    <dbReference type="NCBI Taxonomy" id="672"/>
    <lineage>
        <taxon>Bacteria</taxon>
        <taxon>Pseudomonadati</taxon>
        <taxon>Pseudomonadota</taxon>
        <taxon>Gammaproteobacteria</taxon>
        <taxon>Vibrionales</taxon>
        <taxon>Vibrionaceae</taxon>
        <taxon>Vibrio</taxon>
    </lineage>
</organism>